<dbReference type="InterPro" id="IPR003439">
    <property type="entry name" value="ABC_transporter-like_ATP-bd"/>
</dbReference>
<proteinExistence type="predicted"/>
<dbReference type="InterPro" id="IPR051782">
    <property type="entry name" value="ABC_Transporter_VariousFunc"/>
</dbReference>
<sequence length="242" mass="27439">MIQVDQINKYIKKNQILNSVSATIHKGDSIGIIGPNGAGKSTFLKILASILKPDRGKIYYQGASYKEKLKELRSNIGYIPQDIALYEDLTVQDQILFWQKASKQKVAKEYVNKVMSALDLFGVQDKKVKALSGGWKRKVNVSIGLLHNPELILLDEPTAGVDLAAKEDLIQWLKLLQQGGKTLVMVSHDWDILNRICEKIMIFQKGKLIFFDAFSKLEEFELNNFGNETDKDLGKLLKLRMR</sequence>
<dbReference type="PROSITE" id="PS00211">
    <property type="entry name" value="ABC_TRANSPORTER_1"/>
    <property type="match status" value="1"/>
</dbReference>
<dbReference type="EMBL" id="FOHJ01000002">
    <property type="protein sequence ID" value="SES96552.1"/>
    <property type="molecule type" value="Genomic_DNA"/>
</dbReference>
<name>A0A1I0AQF2_9BACI</name>
<dbReference type="CDD" id="cd03230">
    <property type="entry name" value="ABC_DR_subfamily_A"/>
    <property type="match status" value="1"/>
</dbReference>
<dbReference type="Proteomes" id="UP000199095">
    <property type="component" value="Unassembled WGS sequence"/>
</dbReference>
<keyword evidence="6" id="KW-1185">Reference proteome</keyword>
<dbReference type="PROSITE" id="PS50893">
    <property type="entry name" value="ABC_TRANSPORTER_2"/>
    <property type="match status" value="1"/>
</dbReference>
<feature type="domain" description="ABC transporter" evidence="4">
    <location>
        <begin position="2"/>
        <end position="230"/>
    </location>
</feature>
<evidence type="ECO:0000256" key="3">
    <source>
        <dbReference type="ARBA" id="ARBA00022840"/>
    </source>
</evidence>
<evidence type="ECO:0000256" key="2">
    <source>
        <dbReference type="ARBA" id="ARBA00022741"/>
    </source>
</evidence>
<dbReference type="RefSeq" id="WP_093132026.1">
    <property type="nucleotide sequence ID" value="NZ_FOHJ01000002.1"/>
</dbReference>
<accession>A0A1I0AQF2</accession>
<evidence type="ECO:0000259" key="4">
    <source>
        <dbReference type="PROSITE" id="PS50893"/>
    </source>
</evidence>
<evidence type="ECO:0000313" key="5">
    <source>
        <dbReference type="EMBL" id="SES96552.1"/>
    </source>
</evidence>
<protein>
    <submittedName>
        <fullName evidence="5">ABC-2 type transport system ATP-binding protein</fullName>
    </submittedName>
</protein>
<dbReference type="Pfam" id="PF00005">
    <property type="entry name" value="ABC_tran"/>
    <property type="match status" value="1"/>
</dbReference>
<gene>
    <name evidence="5" type="ORF">SAMN05421676_102229</name>
</gene>
<dbReference type="Gene3D" id="3.40.50.300">
    <property type="entry name" value="P-loop containing nucleotide triphosphate hydrolases"/>
    <property type="match status" value="1"/>
</dbReference>
<dbReference type="InterPro" id="IPR017871">
    <property type="entry name" value="ABC_transporter-like_CS"/>
</dbReference>
<dbReference type="InterPro" id="IPR003593">
    <property type="entry name" value="AAA+_ATPase"/>
</dbReference>
<keyword evidence="1" id="KW-0813">Transport</keyword>
<dbReference type="GO" id="GO:0016887">
    <property type="term" value="F:ATP hydrolysis activity"/>
    <property type="evidence" value="ECO:0007669"/>
    <property type="project" value="InterPro"/>
</dbReference>
<evidence type="ECO:0000256" key="1">
    <source>
        <dbReference type="ARBA" id="ARBA00022448"/>
    </source>
</evidence>
<dbReference type="InterPro" id="IPR027417">
    <property type="entry name" value="P-loop_NTPase"/>
</dbReference>
<dbReference type="SUPFAM" id="SSF52540">
    <property type="entry name" value="P-loop containing nucleoside triphosphate hydrolases"/>
    <property type="match status" value="1"/>
</dbReference>
<dbReference type="AlphaFoldDB" id="A0A1I0AQF2"/>
<dbReference type="PANTHER" id="PTHR42939">
    <property type="entry name" value="ABC TRANSPORTER ATP-BINDING PROTEIN ALBC-RELATED"/>
    <property type="match status" value="1"/>
</dbReference>
<organism evidence="5 6">
    <name type="scientific">Salinibacillus kushneri</name>
    <dbReference type="NCBI Taxonomy" id="237682"/>
    <lineage>
        <taxon>Bacteria</taxon>
        <taxon>Bacillati</taxon>
        <taxon>Bacillota</taxon>
        <taxon>Bacilli</taxon>
        <taxon>Bacillales</taxon>
        <taxon>Bacillaceae</taxon>
        <taxon>Salinibacillus</taxon>
    </lineage>
</organism>
<dbReference type="OrthoDB" id="9804819at2"/>
<dbReference type="PANTHER" id="PTHR42939:SF1">
    <property type="entry name" value="ABC TRANSPORTER ATP-BINDING PROTEIN ALBC-RELATED"/>
    <property type="match status" value="1"/>
</dbReference>
<keyword evidence="3 5" id="KW-0067">ATP-binding</keyword>
<evidence type="ECO:0000313" key="6">
    <source>
        <dbReference type="Proteomes" id="UP000199095"/>
    </source>
</evidence>
<dbReference type="STRING" id="237682.SAMN05421676_102229"/>
<dbReference type="GO" id="GO:0005524">
    <property type="term" value="F:ATP binding"/>
    <property type="evidence" value="ECO:0007669"/>
    <property type="project" value="UniProtKB-KW"/>
</dbReference>
<dbReference type="SMART" id="SM00382">
    <property type="entry name" value="AAA"/>
    <property type="match status" value="1"/>
</dbReference>
<reference evidence="6" key="1">
    <citation type="submission" date="2016-10" db="EMBL/GenBank/DDBJ databases">
        <authorList>
            <person name="Varghese N."/>
            <person name="Submissions S."/>
        </authorList>
    </citation>
    <scope>NUCLEOTIDE SEQUENCE [LARGE SCALE GENOMIC DNA]</scope>
    <source>
        <strain evidence="6">CGMCC 1.3566</strain>
    </source>
</reference>
<keyword evidence="2" id="KW-0547">Nucleotide-binding</keyword>